<organism evidence="3 4">
    <name type="scientific">Desulfobaculum bizertense DSM 18034</name>
    <dbReference type="NCBI Taxonomy" id="1121442"/>
    <lineage>
        <taxon>Bacteria</taxon>
        <taxon>Pseudomonadati</taxon>
        <taxon>Thermodesulfobacteriota</taxon>
        <taxon>Desulfovibrionia</taxon>
        <taxon>Desulfovibrionales</taxon>
        <taxon>Desulfovibrionaceae</taxon>
        <taxon>Desulfobaculum</taxon>
    </lineage>
</organism>
<feature type="transmembrane region" description="Helical" evidence="1">
    <location>
        <begin position="131"/>
        <end position="157"/>
    </location>
</feature>
<dbReference type="STRING" id="1121442.SAMN02745702_00600"/>
<dbReference type="AlphaFoldDB" id="A0A1T4VND4"/>
<dbReference type="GO" id="GO:0008962">
    <property type="term" value="F:phosphatidylglycerophosphatase activity"/>
    <property type="evidence" value="ECO:0007669"/>
    <property type="project" value="InterPro"/>
</dbReference>
<dbReference type="PIRSF" id="PIRSF006162">
    <property type="entry name" value="PgpA"/>
    <property type="match status" value="1"/>
</dbReference>
<feature type="domain" description="YutG/PgpA" evidence="2">
    <location>
        <begin position="14"/>
        <end position="153"/>
    </location>
</feature>
<dbReference type="InterPro" id="IPR036681">
    <property type="entry name" value="PgpA-like_sf"/>
</dbReference>
<dbReference type="InterPro" id="IPR007686">
    <property type="entry name" value="YutG/PgpA"/>
</dbReference>
<dbReference type="Proteomes" id="UP000189733">
    <property type="component" value="Unassembled WGS sequence"/>
</dbReference>
<dbReference type="RefSeq" id="WP_078683927.1">
    <property type="nucleotide sequence ID" value="NZ_FUYA01000002.1"/>
</dbReference>
<dbReference type="PANTHER" id="PTHR36305:SF1">
    <property type="entry name" value="PHOSPHATIDYLGLYCEROPHOSPHATASE A"/>
    <property type="match status" value="1"/>
</dbReference>
<feature type="transmembrane region" description="Helical" evidence="1">
    <location>
        <begin position="48"/>
        <end position="66"/>
    </location>
</feature>
<dbReference type="Pfam" id="PF04608">
    <property type="entry name" value="PgpA"/>
    <property type="match status" value="1"/>
</dbReference>
<protein>
    <submittedName>
        <fullName evidence="3">Phosphatidylglycerophosphatase A</fullName>
    </submittedName>
</protein>
<dbReference type="GO" id="GO:0006655">
    <property type="term" value="P:phosphatidylglycerol biosynthetic process"/>
    <property type="evidence" value="ECO:0007669"/>
    <property type="project" value="UniProtKB-UniPathway"/>
</dbReference>
<sequence length="166" mass="18147">MSHTTATDKISKAIATLGPVGFLPKAPGTWGSAVAIIAAPFLLLPYSPLVRCIIIALVFVLGGLAADRAERLLGQKDPGCIIIDEVAGQWLVFAFFPIMTSWQILFGFLAFRFFDILKPWPVKAAESWLPGGFGIMIDDIIAGLYGALCLFGARFLYLEYISQMFR</sequence>
<dbReference type="SUPFAM" id="SSF101307">
    <property type="entry name" value="YutG-like"/>
    <property type="match status" value="1"/>
</dbReference>
<evidence type="ECO:0000256" key="1">
    <source>
        <dbReference type="SAM" id="Phobius"/>
    </source>
</evidence>
<evidence type="ECO:0000313" key="3">
    <source>
        <dbReference type="EMBL" id="SKA66480.1"/>
    </source>
</evidence>
<feature type="transmembrane region" description="Helical" evidence="1">
    <location>
        <begin position="87"/>
        <end position="111"/>
    </location>
</feature>
<dbReference type="CDD" id="cd06971">
    <property type="entry name" value="PgpA"/>
    <property type="match status" value="1"/>
</dbReference>
<dbReference type="PANTHER" id="PTHR36305">
    <property type="entry name" value="PHOSPHATIDYLGLYCEROPHOSPHATASE A"/>
    <property type="match status" value="1"/>
</dbReference>
<name>A0A1T4VND4_9BACT</name>
<evidence type="ECO:0000259" key="2">
    <source>
        <dbReference type="Pfam" id="PF04608"/>
    </source>
</evidence>
<dbReference type="UniPathway" id="UPA00084">
    <property type="reaction ID" value="UER00504"/>
</dbReference>
<keyword evidence="1" id="KW-0472">Membrane</keyword>
<gene>
    <name evidence="3" type="ORF">SAMN02745702_00600</name>
</gene>
<dbReference type="EMBL" id="FUYA01000002">
    <property type="protein sequence ID" value="SKA66480.1"/>
    <property type="molecule type" value="Genomic_DNA"/>
</dbReference>
<dbReference type="OrthoDB" id="9804091at2"/>
<accession>A0A1T4VND4</accession>
<keyword evidence="4" id="KW-1185">Reference proteome</keyword>
<keyword evidence="1" id="KW-0812">Transmembrane</keyword>
<proteinExistence type="predicted"/>
<evidence type="ECO:0000313" key="4">
    <source>
        <dbReference type="Proteomes" id="UP000189733"/>
    </source>
</evidence>
<keyword evidence="1" id="KW-1133">Transmembrane helix</keyword>
<reference evidence="3 4" key="1">
    <citation type="submission" date="2017-02" db="EMBL/GenBank/DDBJ databases">
        <authorList>
            <person name="Peterson S.W."/>
        </authorList>
    </citation>
    <scope>NUCLEOTIDE SEQUENCE [LARGE SCALE GENOMIC DNA]</scope>
    <source>
        <strain evidence="3 4">DSM 18034</strain>
    </source>
</reference>
<dbReference type="InterPro" id="IPR026037">
    <property type="entry name" value="PgpA"/>
</dbReference>